<keyword evidence="4" id="KW-0443">Lipid metabolism</keyword>
<evidence type="ECO:0000256" key="7">
    <source>
        <dbReference type="ARBA" id="ARBA00044806"/>
    </source>
</evidence>
<evidence type="ECO:0000313" key="11">
    <source>
        <dbReference type="EMBL" id="ASB39560.1"/>
    </source>
</evidence>
<accession>A0A1Z2XM94</accession>
<dbReference type="Gene3D" id="3.60.60.10">
    <property type="entry name" value="Penicillin V Acylase, Chain A"/>
    <property type="match status" value="1"/>
</dbReference>
<dbReference type="AlphaFoldDB" id="A0A1Z2XM94"/>
<dbReference type="InterPro" id="IPR047711">
    <property type="entry name" value="CBAH"/>
</dbReference>
<keyword evidence="3 12" id="KW-0378">Hydrolase</keyword>
<dbReference type="InterPro" id="IPR029055">
    <property type="entry name" value="Ntn_hydrolases_N"/>
</dbReference>
<dbReference type="InterPro" id="IPR029132">
    <property type="entry name" value="CBAH/NAAA_C"/>
</dbReference>
<proteinExistence type="inferred from homology"/>
<dbReference type="Proteomes" id="UP000196710">
    <property type="component" value="Chromosome"/>
</dbReference>
<comment type="pathway">
    <text evidence="1">Lipid metabolism; bile acid biosynthesis.</text>
</comment>
<gene>
    <name evidence="11" type="ORF">ADH66_02135</name>
    <name evidence="12" type="ORF">I5Q82_12175</name>
</gene>
<dbReference type="NCBIfam" id="NF038245">
    <property type="entry name" value="bile_salt_hydro"/>
    <property type="match status" value="1"/>
</dbReference>
<dbReference type="GO" id="GO:0006629">
    <property type="term" value="P:lipid metabolic process"/>
    <property type="evidence" value="ECO:0007669"/>
    <property type="project" value="UniProtKB-KW"/>
</dbReference>
<dbReference type="KEGG" id="amur:ADH66_02135"/>
<dbReference type="PANTHER" id="PTHR35527">
    <property type="entry name" value="CHOLOYLGLYCINE HYDROLASE"/>
    <property type="match status" value="1"/>
</dbReference>
<dbReference type="EC" id="3.5.1.24" evidence="5"/>
<evidence type="ECO:0000313" key="12">
    <source>
        <dbReference type="EMBL" id="QQR28851.1"/>
    </source>
</evidence>
<evidence type="ECO:0000256" key="6">
    <source>
        <dbReference type="ARBA" id="ARBA00044804"/>
    </source>
</evidence>
<comment type="catalytic activity">
    <reaction evidence="8">
        <text>cholate + taurine = taurocholate + H2O</text>
        <dbReference type="Rhea" id="RHEA:47108"/>
        <dbReference type="ChEBI" id="CHEBI:15377"/>
        <dbReference type="ChEBI" id="CHEBI:29747"/>
        <dbReference type="ChEBI" id="CHEBI:36257"/>
        <dbReference type="ChEBI" id="CHEBI:507393"/>
    </reaction>
    <physiologicalReaction direction="right-to-left" evidence="8">
        <dbReference type="Rhea" id="RHEA:47110"/>
    </physiologicalReaction>
</comment>
<feature type="domain" description="Choloylglycine hydrolase/NAAA C-terminal" evidence="10">
    <location>
        <begin position="2"/>
        <end position="310"/>
    </location>
</feature>
<evidence type="ECO:0000256" key="2">
    <source>
        <dbReference type="ARBA" id="ARBA00006625"/>
    </source>
</evidence>
<dbReference type="GO" id="GO:0045302">
    <property type="term" value="F:choloylglycine hydrolase activity"/>
    <property type="evidence" value="ECO:0007669"/>
    <property type="project" value="UniProtKB-EC"/>
</dbReference>
<evidence type="ECO:0000313" key="13">
    <source>
        <dbReference type="Proteomes" id="UP000196710"/>
    </source>
</evidence>
<reference evidence="12 14" key="3">
    <citation type="submission" date="2020-11" db="EMBL/GenBank/DDBJ databases">
        <title>Closed and high quality bacterial genomes of the OMM12 community.</title>
        <authorList>
            <person name="Marbouty M."/>
            <person name="Lamy-Besnier Q."/>
            <person name="Debarbieux L."/>
            <person name="Koszul R."/>
        </authorList>
    </citation>
    <scope>NUCLEOTIDE SEQUENCE [LARGE SCALE GENOMIC DNA]</scope>
    <source>
        <strain evidence="12 14">KB18</strain>
    </source>
</reference>
<dbReference type="SUPFAM" id="SSF56235">
    <property type="entry name" value="N-terminal nucleophile aminohydrolases (Ntn hydrolases)"/>
    <property type="match status" value="1"/>
</dbReference>
<dbReference type="RefSeq" id="WP_066536280.1">
    <property type="nucleotide sequence ID" value="NZ_CAJTCQ010000002.1"/>
</dbReference>
<dbReference type="PANTHER" id="PTHR35527:SF2">
    <property type="entry name" value="HYDROLASE"/>
    <property type="match status" value="1"/>
</dbReference>
<evidence type="ECO:0000256" key="4">
    <source>
        <dbReference type="ARBA" id="ARBA00023098"/>
    </source>
</evidence>
<comment type="similarity">
    <text evidence="2">Belongs to the peptidase C59 family.</text>
</comment>
<reference evidence="11" key="1">
    <citation type="journal article" date="2017" name="Genome Announc.">
        <title>High-Quality Whole-Genome Sequences of the Oligo-Mouse-Microbiota Bacterial Community.</title>
        <authorList>
            <person name="Garzetti D."/>
            <person name="Brugiroux S."/>
            <person name="Bunk B."/>
            <person name="Pukall R."/>
            <person name="McCoy K.D."/>
            <person name="Macpherson A.J."/>
            <person name="Stecher B."/>
        </authorList>
    </citation>
    <scope>NUCLEOTIDE SEQUENCE</scope>
    <source>
        <strain evidence="11">KB18</strain>
    </source>
</reference>
<evidence type="ECO:0000256" key="8">
    <source>
        <dbReference type="ARBA" id="ARBA00047285"/>
    </source>
</evidence>
<dbReference type="Proteomes" id="UP000596035">
    <property type="component" value="Chromosome"/>
</dbReference>
<protein>
    <recommendedName>
        <fullName evidence="5">choloylglycine hydrolase</fullName>
        <ecNumber evidence="5">3.5.1.24</ecNumber>
    </recommendedName>
    <alternativeName>
        <fullName evidence="6">Bile salt hydrolase</fullName>
    </alternativeName>
    <alternativeName>
        <fullName evidence="7">Choloylglycine hydrolase</fullName>
    </alternativeName>
</protein>
<evidence type="ECO:0000256" key="1">
    <source>
        <dbReference type="ARBA" id="ARBA00004860"/>
    </source>
</evidence>
<evidence type="ECO:0000256" key="3">
    <source>
        <dbReference type="ARBA" id="ARBA00022801"/>
    </source>
</evidence>
<keyword evidence="13" id="KW-1185">Reference proteome</keyword>
<reference evidence="13" key="2">
    <citation type="submission" date="2017-05" db="EMBL/GenBank/DDBJ databases">
        <title>Improved OligoMM genomes.</title>
        <authorList>
            <person name="Garzetti D."/>
        </authorList>
    </citation>
    <scope>NUCLEOTIDE SEQUENCE [LARGE SCALE GENOMIC DNA]</scope>
    <source>
        <strain evidence="13">KB18</strain>
    </source>
</reference>
<dbReference type="Pfam" id="PF02275">
    <property type="entry name" value="CBAH"/>
    <property type="match status" value="1"/>
</dbReference>
<evidence type="ECO:0000313" key="14">
    <source>
        <dbReference type="Proteomes" id="UP000596035"/>
    </source>
</evidence>
<dbReference type="EMBL" id="CP021422">
    <property type="protein sequence ID" value="ASB39560.1"/>
    <property type="molecule type" value="Genomic_DNA"/>
</dbReference>
<evidence type="ECO:0000259" key="10">
    <source>
        <dbReference type="Pfam" id="PF02275"/>
    </source>
</evidence>
<comment type="catalytic activity">
    <reaction evidence="9">
        <text>taurodeoxycholate + H2O = deoxycholate + taurine</text>
        <dbReference type="Rhea" id="RHEA:47556"/>
        <dbReference type="ChEBI" id="CHEBI:15377"/>
        <dbReference type="ChEBI" id="CHEBI:23614"/>
        <dbReference type="ChEBI" id="CHEBI:36261"/>
        <dbReference type="ChEBI" id="CHEBI:507393"/>
    </reaction>
    <physiologicalReaction direction="left-to-right" evidence="9">
        <dbReference type="Rhea" id="RHEA:47557"/>
    </physiologicalReaction>
</comment>
<name>A0A1Z2XM94_9FIRM</name>
<evidence type="ECO:0000256" key="5">
    <source>
        <dbReference type="ARBA" id="ARBA00044769"/>
    </source>
</evidence>
<dbReference type="InterPro" id="IPR052193">
    <property type="entry name" value="Peptidase_C59"/>
</dbReference>
<sequence>MCTCITMKTRDVYFGRTMDLHYRFGEQVAVTPRNYRVPLKSGDSFETWYAMIGMATAKGGYPLYAEATNEKGLSMAGLNFPENAWYGEPVPGKRNLAPYEFILWVLGTFATVEDLKRELPSVWLVDIPIDPGTPTAPLHWMISDGADSLVVEQTREEGFRVYDNPYGVLTNNPTFPYHSMNLNSFMNLTSQPPQNRFCKGLDLCAFGSGMGSIGLPGDNSPTSRFVRACFNRMNSLCGDSEEASVSQFFHILDNVWLVRGSTMLKGNVCNTTTYACCMNTTRGIYYYKTYSNSQLTAVRMTEKNVSAPSLTLYPLEEVQQVRYMN</sequence>
<dbReference type="CDD" id="cd00542">
    <property type="entry name" value="Ntn_PVA"/>
    <property type="match status" value="1"/>
</dbReference>
<evidence type="ECO:0000256" key="9">
    <source>
        <dbReference type="ARBA" id="ARBA00048897"/>
    </source>
</evidence>
<organism evidence="12 14">
    <name type="scientific">Acutalibacter muris</name>
    <dbReference type="NCBI Taxonomy" id="1796620"/>
    <lineage>
        <taxon>Bacteria</taxon>
        <taxon>Bacillati</taxon>
        <taxon>Bacillota</taxon>
        <taxon>Clostridia</taxon>
        <taxon>Eubacteriales</taxon>
        <taxon>Acutalibacteraceae</taxon>
        <taxon>Acutalibacter</taxon>
    </lineage>
</organism>
<dbReference type="EMBL" id="CP065321">
    <property type="protein sequence ID" value="QQR28851.1"/>
    <property type="molecule type" value="Genomic_DNA"/>
</dbReference>